<dbReference type="AlphaFoldDB" id="A0A437Q9G9"/>
<dbReference type="Proteomes" id="UP000282818">
    <property type="component" value="Unassembled WGS sequence"/>
</dbReference>
<name>A0A437Q9G9_9GAMM</name>
<sequence>MKSKQKALILLTLGAATLLILGNLNQITSATKAPASTLVPLSECSLESGRCTASLNDQEIVLSVDSSPASLKPLVFELDTHGLGEIKSASLNLKGKEMYMGINQTPFSGSNNQWTATTELAVCTTGKMVWQAEVVMLRDSDSAPITAIFEFEAK</sequence>
<dbReference type="RefSeq" id="WP_127693971.1">
    <property type="nucleotide sequence ID" value="NZ_SACQ01000003.1"/>
</dbReference>
<organism evidence="1 2">
    <name type="scientific">Neptunomonas marina</name>
    <dbReference type="NCBI Taxonomy" id="1815562"/>
    <lineage>
        <taxon>Bacteria</taxon>
        <taxon>Pseudomonadati</taxon>
        <taxon>Pseudomonadota</taxon>
        <taxon>Gammaproteobacteria</taxon>
        <taxon>Oceanospirillales</taxon>
        <taxon>Oceanospirillaceae</taxon>
        <taxon>Neptunomonas</taxon>
    </lineage>
</organism>
<proteinExistence type="predicted"/>
<accession>A0A437Q9G9</accession>
<evidence type="ECO:0000313" key="1">
    <source>
        <dbReference type="EMBL" id="RVU31126.1"/>
    </source>
</evidence>
<keyword evidence="2" id="KW-1185">Reference proteome</keyword>
<dbReference type="EMBL" id="SACQ01000003">
    <property type="protein sequence ID" value="RVU31126.1"/>
    <property type="molecule type" value="Genomic_DNA"/>
</dbReference>
<gene>
    <name evidence="1" type="ORF">EOE65_08995</name>
</gene>
<comment type="caution">
    <text evidence="1">The sequence shown here is derived from an EMBL/GenBank/DDBJ whole genome shotgun (WGS) entry which is preliminary data.</text>
</comment>
<protein>
    <submittedName>
        <fullName evidence="1">Uncharacterized protein</fullName>
    </submittedName>
</protein>
<evidence type="ECO:0000313" key="2">
    <source>
        <dbReference type="Proteomes" id="UP000282818"/>
    </source>
</evidence>
<reference evidence="1 2" key="1">
    <citation type="submission" date="2019-01" db="EMBL/GenBank/DDBJ databases">
        <authorList>
            <person name="Chen W.-M."/>
        </authorList>
    </citation>
    <scope>NUCLEOTIDE SEQUENCE [LARGE SCALE GENOMIC DNA]</scope>
    <source>
        <strain evidence="1 2">HPM-16</strain>
    </source>
</reference>